<evidence type="ECO:0000313" key="2">
    <source>
        <dbReference type="Proteomes" id="UP001652627"/>
    </source>
</evidence>
<protein>
    <submittedName>
        <fullName evidence="3">Uncharacterized protein</fullName>
    </submittedName>
</protein>
<accession>A0ABM4G4M4</accession>
<evidence type="ECO:0000256" key="1">
    <source>
        <dbReference type="SAM" id="Coils"/>
    </source>
</evidence>
<dbReference type="Proteomes" id="UP001652627">
    <property type="component" value="Chromosome Z"/>
</dbReference>
<sequence length="253" mass="29718">MWTNAMENISTGCLGRGSSKNTLQELQNISLHVDKVHDLVNFQIKLFQKKSEKTETEKADVSVALELKAADEEVKPECLVEKGYLWQAQAMLQKIQESLDKREKEITELLQSERRYNKAMKPQITVLIFLKTLVQRVHNIYRDVPEAQQYISQHIRKNKDERADWKEAFNNAQADILSYEVFYGNEPMDEKRTKLLMKLFRNLGRAKSELEYVETEKIVFDCIQRGEIPKWIKRDCLYVALTGEKPSWQFREA</sequence>
<proteinExistence type="predicted"/>
<name>A0ABM4G4M4_9AVES</name>
<feature type="coiled-coil region" evidence="1">
    <location>
        <begin position="85"/>
        <end position="112"/>
    </location>
</feature>
<keyword evidence="2" id="KW-1185">Reference proteome</keyword>
<dbReference type="SUPFAM" id="SSF48065">
    <property type="entry name" value="DBL homology domain (DH-domain)"/>
    <property type="match status" value="1"/>
</dbReference>
<dbReference type="InterPro" id="IPR035899">
    <property type="entry name" value="DBL_dom_sf"/>
</dbReference>
<reference evidence="3" key="1">
    <citation type="submission" date="2025-08" db="UniProtKB">
        <authorList>
            <consortium name="RefSeq"/>
        </authorList>
    </citation>
    <scope>IDENTIFICATION</scope>
    <source>
        <tissue evidence="3">Blood</tissue>
    </source>
</reference>
<keyword evidence="1" id="KW-0175">Coiled coil</keyword>
<evidence type="ECO:0000313" key="3">
    <source>
        <dbReference type="RefSeq" id="XP_067172148.1"/>
    </source>
</evidence>
<organism evidence="2 3">
    <name type="scientific">Apteryx mantelli</name>
    <name type="common">North Island brown kiwi</name>
    <dbReference type="NCBI Taxonomy" id="2696672"/>
    <lineage>
        <taxon>Eukaryota</taxon>
        <taxon>Metazoa</taxon>
        <taxon>Chordata</taxon>
        <taxon>Craniata</taxon>
        <taxon>Vertebrata</taxon>
        <taxon>Euteleostomi</taxon>
        <taxon>Archelosauria</taxon>
        <taxon>Archosauria</taxon>
        <taxon>Dinosauria</taxon>
        <taxon>Saurischia</taxon>
        <taxon>Theropoda</taxon>
        <taxon>Coelurosauria</taxon>
        <taxon>Aves</taxon>
        <taxon>Palaeognathae</taxon>
        <taxon>Apterygiformes</taxon>
        <taxon>Apterygidae</taxon>
        <taxon>Apteryx</taxon>
    </lineage>
</organism>
<gene>
    <name evidence="3" type="primary">LOC136995375</name>
</gene>
<dbReference type="RefSeq" id="XP_067172148.1">
    <property type="nucleotide sequence ID" value="XM_067316047.1"/>
</dbReference>
<dbReference type="GeneID" id="136995375"/>